<accession>A0A366XUP5</accession>
<reference evidence="2 3" key="1">
    <citation type="submission" date="2018-07" db="EMBL/GenBank/DDBJ databases">
        <title>Lottiidibacillus patelloidae gen. nov., sp. nov., isolated from the intestinal tract of a marine limpet and the reclassification of B. taeanensis BH030017T, B. algicola KMM 3737T and B. hwajinpoensis SW-72T as genus Lottiidibacillus.</title>
        <authorList>
            <person name="Liu R."/>
            <person name="Huang Z."/>
        </authorList>
    </citation>
    <scope>NUCLEOTIDE SEQUENCE [LARGE SCALE GENOMIC DNA]</scope>
    <source>
        <strain evidence="2 3">BH030017</strain>
    </source>
</reference>
<dbReference type="Gene3D" id="4.10.810.10">
    <property type="entry name" value="Virus Scaffolding Protein, Chain A"/>
    <property type="match status" value="1"/>
</dbReference>
<keyword evidence="3" id="KW-1185">Reference proteome</keyword>
<organism evidence="2 3">
    <name type="scientific">Bacillus taeanensis</name>
    <dbReference type="NCBI Taxonomy" id="273032"/>
    <lineage>
        <taxon>Bacteria</taxon>
        <taxon>Bacillati</taxon>
        <taxon>Bacillota</taxon>
        <taxon>Bacilli</taxon>
        <taxon>Bacillales</taxon>
        <taxon>Bacillaceae</taxon>
        <taxon>Bacillus</taxon>
    </lineage>
</organism>
<dbReference type="Gene3D" id="3.40.1530.30">
    <property type="entry name" value="Uncharacterised family UPF0302, N-terminal domain"/>
    <property type="match status" value="1"/>
</dbReference>
<dbReference type="PIRSF" id="PIRSF007165">
    <property type="entry name" value="UCP007165"/>
    <property type="match status" value="1"/>
</dbReference>
<evidence type="ECO:0000313" key="2">
    <source>
        <dbReference type="EMBL" id="RBW69852.1"/>
    </source>
</evidence>
<protein>
    <recommendedName>
        <fullName evidence="1">IDEAL domain-containing protein</fullName>
    </recommendedName>
</protein>
<dbReference type="InterPro" id="IPR014963">
    <property type="entry name" value="UPF0302_N"/>
</dbReference>
<evidence type="ECO:0000313" key="3">
    <source>
        <dbReference type="Proteomes" id="UP000253314"/>
    </source>
</evidence>
<dbReference type="Proteomes" id="UP000253314">
    <property type="component" value="Unassembled WGS sequence"/>
</dbReference>
<dbReference type="InterPro" id="IPR014957">
    <property type="entry name" value="IDEAL_dom"/>
</dbReference>
<dbReference type="AlphaFoldDB" id="A0A366XUP5"/>
<dbReference type="InterPro" id="IPR038091">
    <property type="entry name" value="UPF0302_N_sf"/>
</dbReference>
<dbReference type="EMBL" id="QOCW01000008">
    <property type="protein sequence ID" value="RBW69852.1"/>
    <property type="molecule type" value="Genomic_DNA"/>
</dbReference>
<feature type="domain" description="IDEAL" evidence="1">
    <location>
        <begin position="140"/>
        <end position="176"/>
    </location>
</feature>
<dbReference type="InterPro" id="IPR011188">
    <property type="entry name" value="UPF0302"/>
</dbReference>
<dbReference type="RefSeq" id="WP_113805936.1">
    <property type="nucleotide sequence ID" value="NZ_QOCW01000008.1"/>
</dbReference>
<dbReference type="InterPro" id="IPR027393">
    <property type="entry name" value="Virus_scaffolding_prot_C"/>
</dbReference>
<dbReference type="SMART" id="SM00914">
    <property type="entry name" value="IDEAL"/>
    <property type="match status" value="1"/>
</dbReference>
<dbReference type="OrthoDB" id="2918735at2"/>
<name>A0A366XUP5_9BACI</name>
<dbReference type="Pfam" id="PF08858">
    <property type="entry name" value="IDEAL"/>
    <property type="match status" value="1"/>
</dbReference>
<proteinExistence type="predicted"/>
<dbReference type="Pfam" id="PF08864">
    <property type="entry name" value="UPF0302"/>
    <property type="match status" value="1"/>
</dbReference>
<comment type="caution">
    <text evidence="2">The sequence shown here is derived from an EMBL/GenBank/DDBJ whole genome shotgun (WGS) entry which is preliminary data.</text>
</comment>
<gene>
    <name evidence="2" type="ORF">DS031_10015</name>
</gene>
<sequence>MNRWVSTNEKRSFLKWFLQNHRLKTIEAKYVLDYLINHTHILENVHFTDKIRKSERMIIVSSTTSDQPGFIFYKHNKRTEQTSKAVEDMTLNPTEKTYITIHFQGKMMNYKYLNLIENPAVENIKRNEQSNKDLNEAKKVLDASFKEQRKHLLKKQIDEALDKGDKELFQKLVEELKQYEKATNA</sequence>
<evidence type="ECO:0000259" key="1">
    <source>
        <dbReference type="SMART" id="SM00914"/>
    </source>
</evidence>